<evidence type="ECO:0000256" key="2">
    <source>
        <dbReference type="SAM" id="Coils"/>
    </source>
</evidence>
<proteinExistence type="inferred from homology"/>
<reference evidence="3 4" key="1">
    <citation type="journal article" date="2011" name="Front. Microbiol.">
        <title>Genomic signatures of strain selection and enhancement in Bacillus atrophaeus var. globigii, a historical biowarfare simulant.</title>
        <authorList>
            <person name="Gibbons H.S."/>
            <person name="Broomall S.M."/>
            <person name="McNew L.A."/>
            <person name="Daligault H."/>
            <person name="Chapman C."/>
            <person name="Bruce D."/>
            <person name="Karavis M."/>
            <person name="Krepps M."/>
            <person name="McGregor P.A."/>
            <person name="Hong C."/>
            <person name="Park K.H."/>
            <person name="Akmal A."/>
            <person name="Feldman A."/>
            <person name="Lin J.S."/>
            <person name="Chang W.E."/>
            <person name="Higgs B.W."/>
            <person name="Demirev P."/>
            <person name="Lindquist J."/>
            <person name="Liem A."/>
            <person name="Fochler E."/>
            <person name="Read T.D."/>
            <person name="Tapia R."/>
            <person name="Johnson S."/>
            <person name="Bishop-Lilly K.A."/>
            <person name="Detter C."/>
            <person name="Han C."/>
            <person name="Sozhamannan S."/>
            <person name="Rosenzweig C.N."/>
            <person name="Skowronski E.W."/>
        </authorList>
    </citation>
    <scope>NUCLEOTIDE SEQUENCE [LARGE SCALE GENOMIC DNA]</scope>
    <source>
        <strain evidence="3 4">TPS4-2</strain>
    </source>
</reference>
<dbReference type="EMBL" id="PIQA01000003">
    <property type="protein sequence ID" value="RUO66837.1"/>
    <property type="molecule type" value="Genomic_DNA"/>
</dbReference>
<sequence>MQIKTISYIKQNAASLNVEEPIVVTQGGNPVYRIESEASARQRDEAIATLKLMNLAERDIRNQNLLSLSEAKERLERELSTKKFEL</sequence>
<evidence type="ECO:0000256" key="1">
    <source>
        <dbReference type="ARBA" id="ARBA00009981"/>
    </source>
</evidence>
<protein>
    <submittedName>
        <fullName evidence="3">Type II toxin-antitoxin system Phd/YefM family antitoxin</fullName>
    </submittedName>
</protein>
<gene>
    <name evidence="3" type="ORF">CWI73_06050</name>
</gene>
<dbReference type="InterPro" id="IPR036165">
    <property type="entry name" value="YefM-like_sf"/>
</dbReference>
<accession>A0A432YU42</accession>
<comment type="similarity">
    <text evidence="1">Belongs to the phD/YefM antitoxin family.</text>
</comment>
<comment type="caution">
    <text evidence="3">The sequence shown here is derived from an EMBL/GenBank/DDBJ whole genome shotgun (WGS) entry which is preliminary data.</text>
</comment>
<organism evidence="3 4">
    <name type="scientific">Idiomarina piscisalsi</name>
    <dbReference type="NCBI Taxonomy" id="1096243"/>
    <lineage>
        <taxon>Bacteria</taxon>
        <taxon>Pseudomonadati</taxon>
        <taxon>Pseudomonadota</taxon>
        <taxon>Gammaproteobacteria</taxon>
        <taxon>Alteromonadales</taxon>
        <taxon>Idiomarinaceae</taxon>
        <taxon>Idiomarina</taxon>
    </lineage>
</organism>
<evidence type="ECO:0000313" key="4">
    <source>
        <dbReference type="Proteomes" id="UP000288361"/>
    </source>
</evidence>
<dbReference type="AlphaFoldDB" id="A0A432YU42"/>
<feature type="coiled-coil region" evidence="2">
    <location>
        <begin position="58"/>
        <end position="85"/>
    </location>
</feature>
<evidence type="ECO:0000313" key="3">
    <source>
        <dbReference type="EMBL" id="RUO66837.1"/>
    </source>
</evidence>
<dbReference type="SUPFAM" id="SSF143120">
    <property type="entry name" value="YefM-like"/>
    <property type="match status" value="1"/>
</dbReference>
<name>A0A432YU42_9GAMM</name>
<keyword evidence="2" id="KW-0175">Coiled coil</keyword>
<dbReference type="Proteomes" id="UP000288361">
    <property type="component" value="Unassembled WGS sequence"/>
</dbReference>
<dbReference type="RefSeq" id="WP_126751969.1">
    <property type="nucleotide sequence ID" value="NZ_JBHUMT010000013.1"/>
</dbReference>